<dbReference type="AlphaFoldDB" id="A0A8X6NLY6"/>
<organism evidence="2 3">
    <name type="scientific">Nephila pilipes</name>
    <name type="common">Giant wood spider</name>
    <name type="synonym">Nephila maculata</name>
    <dbReference type="NCBI Taxonomy" id="299642"/>
    <lineage>
        <taxon>Eukaryota</taxon>
        <taxon>Metazoa</taxon>
        <taxon>Ecdysozoa</taxon>
        <taxon>Arthropoda</taxon>
        <taxon>Chelicerata</taxon>
        <taxon>Arachnida</taxon>
        <taxon>Araneae</taxon>
        <taxon>Araneomorphae</taxon>
        <taxon>Entelegynae</taxon>
        <taxon>Araneoidea</taxon>
        <taxon>Nephilidae</taxon>
        <taxon>Nephila</taxon>
    </lineage>
</organism>
<proteinExistence type="predicted"/>
<evidence type="ECO:0000313" key="2">
    <source>
        <dbReference type="EMBL" id="GFT22911.1"/>
    </source>
</evidence>
<evidence type="ECO:0000256" key="1">
    <source>
        <dbReference type="SAM" id="MobiDB-lite"/>
    </source>
</evidence>
<evidence type="ECO:0000313" key="3">
    <source>
        <dbReference type="Proteomes" id="UP000887013"/>
    </source>
</evidence>
<feature type="compositionally biased region" description="Low complexity" evidence="1">
    <location>
        <begin position="74"/>
        <end position="86"/>
    </location>
</feature>
<protein>
    <submittedName>
        <fullName evidence="2">Uncharacterized protein</fullName>
    </submittedName>
</protein>
<reference evidence="2" key="1">
    <citation type="submission" date="2020-08" db="EMBL/GenBank/DDBJ databases">
        <title>Multicomponent nature underlies the extraordinary mechanical properties of spider dragline silk.</title>
        <authorList>
            <person name="Kono N."/>
            <person name="Nakamura H."/>
            <person name="Mori M."/>
            <person name="Yoshida Y."/>
            <person name="Ohtoshi R."/>
            <person name="Malay A.D."/>
            <person name="Moran D.A.P."/>
            <person name="Tomita M."/>
            <person name="Numata K."/>
            <person name="Arakawa K."/>
        </authorList>
    </citation>
    <scope>NUCLEOTIDE SEQUENCE</scope>
</reference>
<comment type="caution">
    <text evidence="2">The sequence shown here is derived from an EMBL/GenBank/DDBJ whole genome shotgun (WGS) entry which is preliminary data.</text>
</comment>
<dbReference type="Proteomes" id="UP000887013">
    <property type="component" value="Unassembled WGS sequence"/>
</dbReference>
<dbReference type="EMBL" id="BMAW01011286">
    <property type="protein sequence ID" value="GFT22911.1"/>
    <property type="molecule type" value="Genomic_DNA"/>
</dbReference>
<gene>
    <name evidence="2" type="ORF">NPIL_499081</name>
</gene>
<feature type="compositionally biased region" description="Polar residues" evidence="1">
    <location>
        <begin position="63"/>
        <end position="72"/>
    </location>
</feature>
<name>A0A8X6NLY6_NEPPI</name>
<sequence>MMRLNHLPIDSITSLLTNAKNTSPTTRTSPHLHRRSSMPPPYHPRQYPELHYSSQKIKKPHPTQFNWQTDRLQPSCLPSDCSSLPPNQKFHLPGKPSALHLPATGGQNDQSRHSRHAH</sequence>
<feature type="compositionally biased region" description="Polar residues" evidence="1">
    <location>
        <begin position="15"/>
        <end position="29"/>
    </location>
</feature>
<accession>A0A8X6NLY6</accession>
<feature type="region of interest" description="Disordered" evidence="1">
    <location>
        <begin position="15"/>
        <end position="118"/>
    </location>
</feature>
<keyword evidence="3" id="KW-1185">Reference proteome</keyword>